<protein>
    <submittedName>
        <fullName evidence="1">Uncharacterized protein</fullName>
    </submittedName>
</protein>
<proteinExistence type="predicted"/>
<reference evidence="1 2" key="1">
    <citation type="journal article" date="2022" name="DNA Res.">
        <title>Chromosomal-level genome assembly of the orchid tree Bauhinia variegata (Leguminosae; Cercidoideae) supports the allotetraploid origin hypothesis of Bauhinia.</title>
        <authorList>
            <person name="Zhong Y."/>
            <person name="Chen Y."/>
            <person name="Zheng D."/>
            <person name="Pang J."/>
            <person name="Liu Y."/>
            <person name="Luo S."/>
            <person name="Meng S."/>
            <person name="Qian L."/>
            <person name="Wei D."/>
            <person name="Dai S."/>
            <person name="Zhou R."/>
        </authorList>
    </citation>
    <scope>NUCLEOTIDE SEQUENCE [LARGE SCALE GENOMIC DNA]</scope>
    <source>
        <strain evidence="1">BV-YZ2020</strain>
    </source>
</reference>
<dbReference type="EMBL" id="CM039427">
    <property type="protein sequence ID" value="KAI4355553.1"/>
    <property type="molecule type" value="Genomic_DNA"/>
</dbReference>
<comment type="caution">
    <text evidence="1">The sequence shown here is derived from an EMBL/GenBank/DDBJ whole genome shotgun (WGS) entry which is preliminary data.</text>
</comment>
<gene>
    <name evidence="1" type="ORF">L6164_004313</name>
</gene>
<accession>A0ACB9Q3Y8</accession>
<name>A0ACB9Q3Y8_BAUVA</name>
<organism evidence="1 2">
    <name type="scientific">Bauhinia variegata</name>
    <name type="common">Purple orchid tree</name>
    <name type="synonym">Phanera variegata</name>
    <dbReference type="NCBI Taxonomy" id="167791"/>
    <lineage>
        <taxon>Eukaryota</taxon>
        <taxon>Viridiplantae</taxon>
        <taxon>Streptophyta</taxon>
        <taxon>Embryophyta</taxon>
        <taxon>Tracheophyta</taxon>
        <taxon>Spermatophyta</taxon>
        <taxon>Magnoliopsida</taxon>
        <taxon>eudicotyledons</taxon>
        <taxon>Gunneridae</taxon>
        <taxon>Pentapetalae</taxon>
        <taxon>rosids</taxon>
        <taxon>fabids</taxon>
        <taxon>Fabales</taxon>
        <taxon>Fabaceae</taxon>
        <taxon>Cercidoideae</taxon>
        <taxon>Cercideae</taxon>
        <taxon>Bauhiniinae</taxon>
        <taxon>Bauhinia</taxon>
    </lineage>
</organism>
<evidence type="ECO:0000313" key="2">
    <source>
        <dbReference type="Proteomes" id="UP000828941"/>
    </source>
</evidence>
<dbReference type="Proteomes" id="UP000828941">
    <property type="component" value="Chromosome 2"/>
</dbReference>
<keyword evidence="2" id="KW-1185">Reference proteome</keyword>
<sequence length="101" mass="11774">MKGSQFRPLQLSSENKPGFSFGSSSIPRFSFPQHERTRFDDDTFISRRLFHHLEFIFLCLWNVLVSTLSIISLSMSIEFPSCVVLWNDTCFSRCLLVTLEF</sequence>
<evidence type="ECO:0000313" key="1">
    <source>
        <dbReference type="EMBL" id="KAI4355553.1"/>
    </source>
</evidence>